<gene>
    <name evidence="2" type="ORF">PR048_023060</name>
</gene>
<keyword evidence="3" id="KW-1185">Reference proteome</keyword>
<feature type="region of interest" description="Disordered" evidence="1">
    <location>
        <begin position="284"/>
        <end position="303"/>
    </location>
</feature>
<proteinExistence type="predicted"/>
<comment type="caution">
    <text evidence="2">The sequence shown here is derived from an EMBL/GenBank/DDBJ whole genome shotgun (WGS) entry which is preliminary data.</text>
</comment>
<feature type="compositionally biased region" description="Polar residues" evidence="1">
    <location>
        <begin position="116"/>
        <end position="125"/>
    </location>
</feature>
<dbReference type="Proteomes" id="UP001159363">
    <property type="component" value="Chromosome 8"/>
</dbReference>
<evidence type="ECO:0000313" key="3">
    <source>
        <dbReference type="Proteomes" id="UP001159363"/>
    </source>
</evidence>
<accession>A0ABQ9GT03</accession>
<name>A0ABQ9GT03_9NEOP</name>
<organism evidence="2 3">
    <name type="scientific">Dryococelus australis</name>
    <dbReference type="NCBI Taxonomy" id="614101"/>
    <lineage>
        <taxon>Eukaryota</taxon>
        <taxon>Metazoa</taxon>
        <taxon>Ecdysozoa</taxon>
        <taxon>Arthropoda</taxon>
        <taxon>Hexapoda</taxon>
        <taxon>Insecta</taxon>
        <taxon>Pterygota</taxon>
        <taxon>Neoptera</taxon>
        <taxon>Polyneoptera</taxon>
        <taxon>Phasmatodea</taxon>
        <taxon>Verophasmatodea</taxon>
        <taxon>Anareolatae</taxon>
        <taxon>Phasmatidae</taxon>
        <taxon>Eurycanthinae</taxon>
        <taxon>Dryococelus</taxon>
    </lineage>
</organism>
<feature type="region of interest" description="Disordered" evidence="1">
    <location>
        <begin position="222"/>
        <end position="243"/>
    </location>
</feature>
<reference evidence="2 3" key="1">
    <citation type="submission" date="2023-02" db="EMBL/GenBank/DDBJ databases">
        <title>LHISI_Scaffold_Assembly.</title>
        <authorList>
            <person name="Stuart O.P."/>
            <person name="Cleave R."/>
            <person name="Magrath M.J.L."/>
            <person name="Mikheyev A.S."/>
        </authorList>
    </citation>
    <scope>NUCLEOTIDE SEQUENCE [LARGE SCALE GENOMIC DNA]</scope>
    <source>
        <strain evidence="2">Daus_M_001</strain>
        <tissue evidence="2">Leg muscle</tissue>
    </source>
</reference>
<evidence type="ECO:0000313" key="2">
    <source>
        <dbReference type="EMBL" id="KAJ8875165.1"/>
    </source>
</evidence>
<feature type="region of interest" description="Disordered" evidence="1">
    <location>
        <begin position="1"/>
        <end position="74"/>
    </location>
</feature>
<feature type="compositionally biased region" description="Basic and acidic residues" evidence="1">
    <location>
        <begin position="1"/>
        <end position="39"/>
    </location>
</feature>
<feature type="region of interest" description="Disordered" evidence="1">
    <location>
        <begin position="91"/>
        <end position="125"/>
    </location>
</feature>
<evidence type="ECO:0000256" key="1">
    <source>
        <dbReference type="SAM" id="MobiDB-lite"/>
    </source>
</evidence>
<protein>
    <submittedName>
        <fullName evidence="2">Uncharacterized protein</fullName>
    </submittedName>
</protein>
<sequence>MAQKQEKYYEYQRVADDTTAREHSEETPPTSDDVREHRASPPPSPAGIEPASPWRKAQGSSHPTTAAPGDVLGGRGCRLARADLPPQVSELAGSLETPPRSPAIWSTPGGEPGFPQSASPSTPRSTPLFSSLDSCVIHNAALAVPTPCCLYHPLSTVLCGNTLSMFGDPNLRGLVFVHFCSSLMMPCRELYVPSSPWTLLLSIRARENPPVIGMVRHDSHVLKSGSDPAGNRNRFAMGPASREVSPERLTDARTISGDYGLRPSCVGATPAVVDARACRKRGNEDVSLPSAPGESLHRDGKRERMEVKRRARYSSGMEHALFWGLQDCSACGITPLLPSPKPYVFVSTPYPHGHPFNPPEETGSQIIFKRRASIGKSTGRRNLRNCGFPSSGEQRRRHFFRLQSNARTTRPGEWEVERHLGSIFYFVTSALSLRSPSTSVAAPRRRAVNIAGDLCVGSREVTPACPRPARLHHAQVCTPTETLLIIIILGSFHRMTPLKEAPCDMSVTERWNGDNKIPRVGAAVTRWVDHLPPTKADWDQIRGGSRTDSRTWDSCRTMSLAGAGFLGCLPFPPSLHSDAAPYPPRFNLFGSHDLVCTCVLLAYQEGKSTQVGWLRVRTSSNRKQMAHCLHKRSSLRATTPCRIPHWTQFSEHEVPHHGQIMESASSSGRISAAFLHWLLHSCEATPVLTELLAIGAHNCDAFIYWRRVSQGASREVCSNDKLIAKVHVFQV</sequence>
<dbReference type="EMBL" id="JARBHB010000009">
    <property type="protein sequence ID" value="KAJ8875165.1"/>
    <property type="molecule type" value="Genomic_DNA"/>
</dbReference>